<dbReference type="AlphaFoldDB" id="A0A9D1X1X9"/>
<dbReference type="Gene3D" id="3.20.20.140">
    <property type="entry name" value="Metal-dependent hydrolases"/>
    <property type="match status" value="1"/>
</dbReference>
<dbReference type="SMART" id="SM00481">
    <property type="entry name" value="POLIIIAc"/>
    <property type="match status" value="1"/>
</dbReference>
<sequence length="240" mass="26946">MDYLLDVHTHTVASGHAYNSIMEMAKAGFDKGLKLLGITEHAPMMPGSCNSMYFRNLKVVPRSLCGIEVMLGVELNILDFDGHVDLDAHALRQLDIRIASLHSVCILPGTKEENTKAVLGAIHNPMVDIIGHPDDGIYPLDYKPIVEAAKETHTLLEINNNSLNPMGARKNTRGNLITMLELCREYGQPVIMNSDAHVFSDVGRRDFSEELIRELDFPEELIVNRSVETFKEYLNLKYQQ</sequence>
<comment type="caution">
    <text evidence="2">The sequence shown here is derived from an EMBL/GenBank/DDBJ whole genome shotgun (WGS) entry which is preliminary data.</text>
</comment>
<dbReference type="GO" id="GO:0005829">
    <property type="term" value="C:cytosol"/>
    <property type="evidence" value="ECO:0007669"/>
    <property type="project" value="TreeGrafter"/>
</dbReference>
<reference evidence="2" key="1">
    <citation type="journal article" date="2021" name="PeerJ">
        <title>Extensive microbial diversity within the chicken gut microbiome revealed by metagenomics and culture.</title>
        <authorList>
            <person name="Gilroy R."/>
            <person name="Ravi A."/>
            <person name="Getino M."/>
            <person name="Pursley I."/>
            <person name="Horton D.L."/>
            <person name="Alikhan N.F."/>
            <person name="Baker D."/>
            <person name="Gharbi K."/>
            <person name="Hall N."/>
            <person name="Watson M."/>
            <person name="Adriaenssens E.M."/>
            <person name="Foster-Nyarko E."/>
            <person name="Jarju S."/>
            <person name="Secka A."/>
            <person name="Antonio M."/>
            <person name="Oren A."/>
            <person name="Chaudhuri R.R."/>
            <person name="La Ragione R."/>
            <person name="Hildebrand F."/>
            <person name="Pallen M.J."/>
        </authorList>
    </citation>
    <scope>NUCLEOTIDE SEQUENCE</scope>
    <source>
        <strain evidence="2">ChiSxjej3B15-1167</strain>
    </source>
</reference>
<evidence type="ECO:0000259" key="1">
    <source>
        <dbReference type="SMART" id="SM00481"/>
    </source>
</evidence>
<dbReference type="PANTHER" id="PTHR36928:SF1">
    <property type="entry name" value="PHOSPHATASE YCDX-RELATED"/>
    <property type="match status" value="1"/>
</dbReference>
<dbReference type="SUPFAM" id="SSF89550">
    <property type="entry name" value="PHP domain-like"/>
    <property type="match status" value="1"/>
</dbReference>
<dbReference type="GO" id="GO:0042578">
    <property type="term" value="F:phosphoric ester hydrolase activity"/>
    <property type="evidence" value="ECO:0007669"/>
    <property type="project" value="TreeGrafter"/>
</dbReference>
<dbReference type="EMBL" id="DXEQ01000006">
    <property type="protein sequence ID" value="HIX71424.1"/>
    <property type="molecule type" value="Genomic_DNA"/>
</dbReference>
<name>A0A9D1X1X9_9FIRM</name>
<feature type="domain" description="Polymerase/histidinol phosphatase N-terminal" evidence="1">
    <location>
        <begin position="5"/>
        <end position="79"/>
    </location>
</feature>
<proteinExistence type="predicted"/>
<dbReference type="GO" id="GO:0008270">
    <property type="term" value="F:zinc ion binding"/>
    <property type="evidence" value="ECO:0007669"/>
    <property type="project" value="TreeGrafter"/>
</dbReference>
<protein>
    <submittedName>
        <fullName evidence="2">Phosphatase</fullName>
    </submittedName>
</protein>
<dbReference type="Proteomes" id="UP000886805">
    <property type="component" value="Unassembled WGS sequence"/>
</dbReference>
<evidence type="ECO:0000313" key="2">
    <source>
        <dbReference type="EMBL" id="HIX71424.1"/>
    </source>
</evidence>
<organism evidence="2 3">
    <name type="scientific">Candidatus Anaerobutyricum stercoripullorum</name>
    <dbReference type="NCBI Taxonomy" id="2838456"/>
    <lineage>
        <taxon>Bacteria</taxon>
        <taxon>Bacillati</taxon>
        <taxon>Bacillota</taxon>
        <taxon>Clostridia</taxon>
        <taxon>Lachnospirales</taxon>
        <taxon>Lachnospiraceae</taxon>
        <taxon>Anaerobutyricum</taxon>
    </lineage>
</organism>
<dbReference type="InterPro" id="IPR050243">
    <property type="entry name" value="PHP_phosphatase"/>
</dbReference>
<evidence type="ECO:0000313" key="3">
    <source>
        <dbReference type="Proteomes" id="UP000886805"/>
    </source>
</evidence>
<dbReference type="Pfam" id="PF02811">
    <property type="entry name" value="PHP"/>
    <property type="match status" value="1"/>
</dbReference>
<dbReference type="CDD" id="cd07437">
    <property type="entry name" value="PHP_HisPPase_Ycdx_like"/>
    <property type="match status" value="1"/>
</dbReference>
<dbReference type="InterPro" id="IPR004013">
    <property type="entry name" value="PHP_dom"/>
</dbReference>
<gene>
    <name evidence="2" type="ORF">H9849_00230</name>
</gene>
<accession>A0A9D1X1X9</accession>
<dbReference type="PANTHER" id="PTHR36928">
    <property type="entry name" value="PHOSPHATASE YCDX-RELATED"/>
    <property type="match status" value="1"/>
</dbReference>
<dbReference type="NCBIfam" id="NF006702">
    <property type="entry name" value="PRK09248.1"/>
    <property type="match status" value="1"/>
</dbReference>
<dbReference type="InterPro" id="IPR016195">
    <property type="entry name" value="Pol/histidinol_Pase-like"/>
</dbReference>
<reference evidence="2" key="2">
    <citation type="submission" date="2021-04" db="EMBL/GenBank/DDBJ databases">
        <authorList>
            <person name="Gilroy R."/>
        </authorList>
    </citation>
    <scope>NUCLEOTIDE SEQUENCE</scope>
    <source>
        <strain evidence="2">ChiSxjej3B15-1167</strain>
    </source>
</reference>
<dbReference type="InterPro" id="IPR003141">
    <property type="entry name" value="Pol/His_phosphatase_N"/>
</dbReference>